<dbReference type="Proteomes" id="UP000326759">
    <property type="component" value="Unassembled WGS sequence"/>
</dbReference>
<comment type="caution">
    <text evidence="6">The sequence shown here is derived from an EMBL/GenBank/DDBJ whole genome shotgun (WGS) entry which is preliminary data.</text>
</comment>
<feature type="transmembrane region" description="Helical" evidence="5">
    <location>
        <begin position="106"/>
        <end position="123"/>
    </location>
</feature>
<dbReference type="GO" id="GO:0016020">
    <property type="term" value="C:membrane"/>
    <property type="evidence" value="ECO:0007669"/>
    <property type="project" value="UniProtKB-SubCell"/>
</dbReference>
<dbReference type="PANTHER" id="PTHR24064">
    <property type="entry name" value="SOLUTE CARRIER FAMILY 22 MEMBER"/>
    <property type="match status" value="1"/>
</dbReference>
<feature type="transmembrane region" description="Helical" evidence="5">
    <location>
        <begin position="75"/>
        <end position="94"/>
    </location>
</feature>
<proteinExistence type="predicted"/>
<name>A0A5N5TKE0_9CRUS</name>
<gene>
    <name evidence="6" type="ORF">Anas_09765</name>
</gene>
<sequence length="265" mass="29426">MRKIAAKNSSVITSEFEDLVLKAQEEEKKKVPFSQILKSFVLAKHLILLCLLFSLFFIIFSAINFNLHNMTGNIFINYFILTIFDIPGSIIGNWASDYLGRRMSSVLFEVLSAICFVIPIIFINNKWIVVVFCAIAKMFGGAMLLSVYKQVGELFPTPLRATAYGVTGVVGMAASIFAPSITALGQKNPAIPYYFVCGFSIIGAILCSFLPETLGLPYPQTMREAISIGKNQPYFSIIYKGNVHKKLHQTKPKKVSTLDVSEIKA</sequence>
<dbReference type="Pfam" id="PF07690">
    <property type="entry name" value="MFS_1"/>
    <property type="match status" value="1"/>
</dbReference>
<feature type="transmembrane region" description="Helical" evidence="5">
    <location>
        <begin position="161"/>
        <end position="185"/>
    </location>
</feature>
<evidence type="ECO:0000256" key="5">
    <source>
        <dbReference type="SAM" id="Phobius"/>
    </source>
</evidence>
<evidence type="ECO:0000313" key="6">
    <source>
        <dbReference type="EMBL" id="KAB7506630.1"/>
    </source>
</evidence>
<dbReference type="InterPro" id="IPR036259">
    <property type="entry name" value="MFS_trans_sf"/>
</dbReference>
<feature type="transmembrane region" description="Helical" evidence="5">
    <location>
        <begin position="46"/>
        <end position="63"/>
    </location>
</feature>
<keyword evidence="2 5" id="KW-0812">Transmembrane</keyword>
<keyword evidence="4 5" id="KW-0472">Membrane</keyword>
<dbReference type="AlphaFoldDB" id="A0A5N5TKE0"/>
<evidence type="ECO:0000256" key="1">
    <source>
        <dbReference type="ARBA" id="ARBA00004141"/>
    </source>
</evidence>
<evidence type="ECO:0000256" key="2">
    <source>
        <dbReference type="ARBA" id="ARBA00022692"/>
    </source>
</evidence>
<feature type="transmembrane region" description="Helical" evidence="5">
    <location>
        <begin position="191"/>
        <end position="210"/>
    </location>
</feature>
<dbReference type="SUPFAM" id="SSF103473">
    <property type="entry name" value="MFS general substrate transporter"/>
    <property type="match status" value="1"/>
</dbReference>
<reference evidence="6 7" key="1">
    <citation type="journal article" date="2019" name="PLoS Biol.">
        <title>Sex chromosomes control vertical transmission of feminizing Wolbachia symbionts in an isopod.</title>
        <authorList>
            <person name="Becking T."/>
            <person name="Chebbi M.A."/>
            <person name="Giraud I."/>
            <person name="Moumen B."/>
            <person name="Laverre T."/>
            <person name="Caubet Y."/>
            <person name="Peccoud J."/>
            <person name="Gilbert C."/>
            <person name="Cordaux R."/>
        </authorList>
    </citation>
    <scope>NUCLEOTIDE SEQUENCE [LARGE SCALE GENOMIC DNA]</scope>
    <source>
        <strain evidence="6">ANa2</strain>
        <tissue evidence="6">Whole body excluding digestive tract and cuticle</tissue>
    </source>
</reference>
<organism evidence="6 7">
    <name type="scientific">Armadillidium nasatum</name>
    <dbReference type="NCBI Taxonomy" id="96803"/>
    <lineage>
        <taxon>Eukaryota</taxon>
        <taxon>Metazoa</taxon>
        <taxon>Ecdysozoa</taxon>
        <taxon>Arthropoda</taxon>
        <taxon>Crustacea</taxon>
        <taxon>Multicrustacea</taxon>
        <taxon>Malacostraca</taxon>
        <taxon>Eumalacostraca</taxon>
        <taxon>Peracarida</taxon>
        <taxon>Isopoda</taxon>
        <taxon>Oniscidea</taxon>
        <taxon>Crinocheta</taxon>
        <taxon>Armadillidiidae</taxon>
        <taxon>Armadillidium</taxon>
    </lineage>
</organism>
<accession>A0A5N5TKE0</accession>
<evidence type="ECO:0000313" key="7">
    <source>
        <dbReference type="Proteomes" id="UP000326759"/>
    </source>
</evidence>
<comment type="subcellular location">
    <subcellularLocation>
        <location evidence="1">Membrane</location>
        <topology evidence="1">Multi-pass membrane protein</topology>
    </subcellularLocation>
</comment>
<dbReference type="EMBL" id="SEYY01000718">
    <property type="protein sequence ID" value="KAB7506630.1"/>
    <property type="molecule type" value="Genomic_DNA"/>
</dbReference>
<evidence type="ECO:0000256" key="4">
    <source>
        <dbReference type="ARBA" id="ARBA00023136"/>
    </source>
</evidence>
<feature type="transmembrane region" description="Helical" evidence="5">
    <location>
        <begin position="129"/>
        <end position="149"/>
    </location>
</feature>
<dbReference type="InterPro" id="IPR011701">
    <property type="entry name" value="MFS"/>
</dbReference>
<keyword evidence="3 5" id="KW-1133">Transmembrane helix</keyword>
<dbReference type="OrthoDB" id="5296287at2759"/>
<keyword evidence="7" id="KW-1185">Reference proteome</keyword>
<dbReference type="Gene3D" id="1.20.1250.20">
    <property type="entry name" value="MFS general substrate transporter like domains"/>
    <property type="match status" value="1"/>
</dbReference>
<protein>
    <submittedName>
        <fullName evidence="6">Solute carrier family 22 member 5</fullName>
    </submittedName>
</protein>
<dbReference type="GO" id="GO:0022857">
    <property type="term" value="F:transmembrane transporter activity"/>
    <property type="evidence" value="ECO:0007669"/>
    <property type="project" value="InterPro"/>
</dbReference>
<evidence type="ECO:0000256" key="3">
    <source>
        <dbReference type="ARBA" id="ARBA00022989"/>
    </source>
</evidence>